<evidence type="ECO:0000313" key="7">
    <source>
        <dbReference type="Proteomes" id="UP000483379"/>
    </source>
</evidence>
<protein>
    <submittedName>
        <fullName evidence="6">Pirin family protein</fullName>
    </submittedName>
</protein>
<feature type="binding site" evidence="2">
    <location>
        <position position="105"/>
    </location>
    <ligand>
        <name>Fe cation</name>
        <dbReference type="ChEBI" id="CHEBI:24875"/>
    </ligand>
</feature>
<dbReference type="CDD" id="cd02909">
    <property type="entry name" value="cupin_pirin_N"/>
    <property type="match status" value="1"/>
</dbReference>
<comment type="similarity">
    <text evidence="1 3">Belongs to the pirin family.</text>
</comment>
<keyword evidence="2" id="KW-0408">Iron</keyword>
<feature type="domain" description="Pirin C-terminal" evidence="5">
    <location>
        <begin position="180"/>
        <end position="284"/>
    </location>
</feature>
<organism evidence="6 7">
    <name type="scientific">Thiorhodococcus minor</name>
    <dbReference type="NCBI Taxonomy" id="57489"/>
    <lineage>
        <taxon>Bacteria</taxon>
        <taxon>Pseudomonadati</taxon>
        <taxon>Pseudomonadota</taxon>
        <taxon>Gammaproteobacteria</taxon>
        <taxon>Chromatiales</taxon>
        <taxon>Chromatiaceae</taxon>
        <taxon>Thiorhodococcus</taxon>
    </lineage>
</organism>
<evidence type="ECO:0000259" key="4">
    <source>
        <dbReference type="Pfam" id="PF02678"/>
    </source>
</evidence>
<proteinExistence type="inferred from homology"/>
<dbReference type="InterPro" id="IPR014710">
    <property type="entry name" value="RmlC-like_jellyroll"/>
</dbReference>
<name>A0A6M0JYP2_9GAMM</name>
<dbReference type="Proteomes" id="UP000483379">
    <property type="component" value="Unassembled WGS sequence"/>
</dbReference>
<evidence type="ECO:0000256" key="2">
    <source>
        <dbReference type="PIRSR" id="PIRSR006232-1"/>
    </source>
</evidence>
<comment type="caution">
    <text evidence="6">The sequence shown here is derived from an EMBL/GenBank/DDBJ whole genome shotgun (WGS) entry which is preliminary data.</text>
</comment>
<feature type="binding site" evidence="2">
    <location>
        <position position="61"/>
    </location>
    <ligand>
        <name>Fe cation</name>
        <dbReference type="ChEBI" id="CHEBI:24875"/>
    </ligand>
</feature>
<dbReference type="PIRSF" id="PIRSF006232">
    <property type="entry name" value="Pirin"/>
    <property type="match status" value="1"/>
</dbReference>
<dbReference type="RefSeq" id="WP_164453085.1">
    <property type="nucleotide sequence ID" value="NZ_JAAIJQ010000031.1"/>
</dbReference>
<evidence type="ECO:0000256" key="1">
    <source>
        <dbReference type="ARBA" id="ARBA00008416"/>
    </source>
</evidence>
<evidence type="ECO:0000313" key="6">
    <source>
        <dbReference type="EMBL" id="NEV62616.1"/>
    </source>
</evidence>
<keyword evidence="7" id="KW-1185">Reference proteome</keyword>
<evidence type="ECO:0000259" key="5">
    <source>
        <dbReference type="Pfam" id="PF05726"/>
    </source>
</evidence>
<dbReference type="Pfam" id="PF05726">
    <property type="entry name" value="Pirin_C"/>
    <property type="match status" value="1"/>
</dbReference>
<gene>
    <name evidence="6" type="ORF">G3446_12060</name>
</gene>
<dbReference type="AlphaFoldDB" id="A0A6M0JYP2"/>
<comment type="cofactor">
    <cofactor evidence="2">
        <name>Fe cation</name>
        <dbReference type="ChEBI" id="CHEBI:24875"/>
    </cofactor>
    <text evidence="2">Binds 1 Fe cation per subunit.</text>
</comment>
<dbReference type="Pfam" id="PF02678">
    <property type="entry name" value="Pirin"/>
    <property type="match status" value="1"/>
</dbReference>
<dbReference type="InterPro" id="IPR012093">
    <property type="entry name" value="Pirin"/>
</dbReference>
<dbReference type="GO" id="GO:0046872">
    <property type="term" value="F:metal ion binding"/>
    <property type="evidence" value="ECO:0007669"/>
    <property type="project" value="UniProtKB-KW"/>
</dbReference>
<feature type="binding site" evidence="2">
    <location>
        <position position="59"/>
    </location>
    <ligand>
        <name>Fe cation</name>
        <dbReference type="ChEBI" id="CHEBI:24875"/>
    </ligand>
</feature>
<dbReference type="InterPro" id="IPR008778">
    <property type="entry name" value="Pirin_C_dom"/>
</dbReference>
<feature type="domain" description="Pirin N-terminal" evidence="4">
    <location>
        <begin position="30"/>
        <end position="121"/>
    </location>
</feature>
<dbReference type="InterPro" id="IPR011051">
    <property type="entry name" value="RmlC_Cupin_sf"/>
</dbReference>
<dbReference type="SUPFAM" id="SSF51182">
    <property type="entry name" value="RmlC-like cupins"/>
    <property type="match status" value="1"/>
</dbReference>
<dbReference type="CDD" id="cd02247">
    <property type="entry name" value="cupin_pirin_C"/>
    <property type="match status" value="1"/>
</dbReference>
<dbReference type="Gene3D" id="2.60.120.10">
    <property type="entry name" value="Jelly Rolls"/>
    <property type="match status" value="2"/>
</dbReference>
<dbReference type="InterPro" id="IPR003829">
    <property type="entry name" value="Pirin_N_dom"/>
</dbReference>
<keyword evidence="2" id="KW-0479">Metal-binding</keyword>
<dbReference type="EMBL" id="JAAIJQ010000031">
    <property type="protein sequence ID" value="NEV62616.1"/>
    <property type="molecule type" value="Genomic_DNA"/>
</dbReference>
<feature type="binding site" evidence="2">
    <location>
        <position position="103"/>
    </location>
    <ligand>
        <name>Fe cation</name>
        <dbReference type="ChEBI" id="CHEBI:24875"/>
    </ligand>
</feature>
<dbReference type="PANTHER" id="PTHR13903">
    <property type="entry name" value="PIRIN-RELATED"/>
    <property type="match status" value="1"/>
</dbReference>
<sequence length="286" mass="30894">MKARTIERILTAAPASDGGGVKLYRIVAPDGMRGLDPFLMLDDFGSDQADDYIAGFPPHPHRGFETVTYMLEGRMLHEDHLGHRGLLESGGVQWMTAGRGVIHSEMPQQEAGRMRGMQLWVNLPAAEKMKDPAYRHLPAEEIPVATLPNGVSVKVVAGSFSDGQRRLQGAAQGISTSPLYLDVRIPLGASLEVQVEPGHRTLVYVHHGQLAVAGEPVAARQMAILTDGDSVRLETDVGAEREPAGALVLAARPLGEPIAHYGPFVMTTREEIRQAIADYESGRLAA</sequence>
<accession>A0A6M0JYP2</accession>
<reference evidence="6 7" key="1">
    <citation type="submission" date="2020-02" db="EMBL/GenBank/DDBJ databases">
        <title>Genome sequences of Thiorhodococcus mannitoliphagus and Thiorhodococcus minor, purple sulfur photosynthetic bacteria in the gammaproteobacterial family, Chromatiaceae.</title>
        <authorList>
            <person name="Aviles F.A."/>
            <person name="Meyer T.E."/>
            <person name="Kyndt J.A."/>
        </authorList>
    </citation>
    <scope>NUCLEOTIDE SEQUENCE [LARGE SCALE GENOMIC DNA]</scope>
    <source>
        <strain evidence="6 7">DSM 11518</strain>
    </source>
</reference>
<evidence type="ECO:0000256" key="3">
    <source>
        <dbReference type="RuleBase" id="RU003457"/>
    </source>
</evidence>
<dbReference type="PANTHER" id="PTHR13903:SF8">
    <property type="entry name" value="PIRIN"/>
    <property type="match status" value="1"/>
</dbReference>